<sequence>MTMPQQAGRCLVKKGRKEERGKRMLADDVKWSVTKRRMESRTEQERSSSRRRRRDRTRRRETRRGPGNRKGVLGRTGGPFTLAASHLTRLLVVAVWRSKQVQLPAARCDWGRCSLVHAFEVLWEVALQGRVCIKAWGTDQGPLMASPPAVIFSPLLSVLARTALPQRAWPHGCRILRVTGLTRTRYDGHNGATC</sequence>
<accession>A0A2T4CC79</accession>
<gene>
    <name evidence="2" type="ORF">M440DRAFT_1161683</name>
</gene>
<keyword evidence="3" id="KW-1185">Reference proteome</keyword>
<feature type="compositionally biased region" description="Basic and acidic residues" evidence="1">
    <location>
        <begin position="16"/>
        <end position="48"/>
    </location>
</feature>
<reference evidence="2 3" key="1">
    <citation type="submission" date="2016-07" db="EMBL/GenBank/DDBJ databases">
        <title>Multiple horizontal gene transfer events from other fungi enriched the ability of initially mycotrophic Trichoderma (Ascomycota) to feed on dead plant biomass.</title>
        <authorList>
            <consortium name="DOE Joint Genome Institute"/>
            <person name="Aerts A."/>
            <person name="Atanasova L."/>
            <person name="Chenthamara K."/>
            <person name="Zhang J."/>
            <person name="Grujic M."/>
            <person name="Henrissat B."/>
            <person name="Kuo A."/>
            <person name="Salamov A."/>
            <person name="Lipzen A."/>
            <person name="Labutti K."/>
            <person name="Barry K."/>
            <person name="Miao Y."/>
            <person name="Rahimi M.J."/>
            <person name="Shen Q."/>
            <person name="Grigoriev I.V."/>
            <person name="Kubicek C.P."/>
            <person name="Druzhinina I.S."/>
        </authorList>
    </citation>
    <scope>NUCLEOTIDE SEQUENCE [LARGE SCALE GENOMIC DNA]</scope>
    <source>
        <strain evidence="2 3">ATCC 18648</strain>
    </source>
</reference>
<dbReference type="EMBL" id="KZ679128">
    <property type="protein sequence ID" value="PTB79144.1"/>
    <property type="molecule type" value="Genomic_DNA"/>
</dbReference>
<evidence type="ECO:0000313" key="2">
    <source>
        <dbReference type="EMBL" id="PTB79144.1"/>
    </source>
</evidence>
<proteinExistence type="predicted"/>
<protein>
    <submittedName>
        <fullName evidence="2">Uncharacterized protein</fullName>
    </submittedName>
</protein>
<feature type="compositionally biased region" description="Basic residues" evidence="1">
    <location>
        <begin position="49"/>
        <end position="62"/>
    </location>
</feature>
<evidence type="ECO:0000313" key="3">
    <source>
        <dbReference type="Proteomes" id="UP000240760"/>
    </source>
</evidence>
<name>A0A2T4CC79_TRILO</name>
<feature type="region of interest" description="Disordered" evidence="1">
    <location>
        <begin position="1"/>
        <end position="77"/>
    </location>
</feature>
<dbReference type="AlphaFoldDB" id="A0A2T4CC79"/>
<evidence type="ECO:0000256" key="1">
    <source>
        <dbReference type="SAM" id="MobiDB-lite"/>
    </source>
</evidence>
<dbReference type="Proteomes" id="UP000240760">
    <property type="component" value="Unassembled WGS sequence"/>
</dbReference>
<organism evidence="2 3">
    <name type="scientific">Trichoderma longibrachiatum ATCC 18648</name>
    <dbReference type="NCBI Taxonomy" id="983965"/>
    <lineage>
        <taxon>Eukaryota</taxon>
        <taxon>Fungi</taxon>
        <taxon>Dikarya</taxon>
        <taxon>Ascomycota</taxon>
        <taxon>Pezizomycotina</taxon>
        <taxon>Sordariomycetes</taxon>
        <taxon>Hypocreomycetidae</taxon>
        <taxon>Hypocreales</taxon>
        <taxon>Hypocreaceae</taxon>
        <taxon>Trichoderma</taxon>
    </lineage>
</organism>